<dbReference type="Gene3D" id="3.60.15.10">
    <property type="entry name" value="Ribonuclease Z/Hydroxyacylglutathione hydrolase-like"/>
    <property type="match status" value="1"/>
</dbReference>
<gene>
    <name evidence="7" type="ORF">PCOR1329_LOCUS37313</name>
</gene>
<feature type="compositionally biased region" description="Low complexity" evidence="5">
    <location>
        <begin position="118"/>
        <end position="127"/>
    </location>
</feature>
<evidence type="ECO:0000256" key="1">
    <source>
        <dbReference type="ARBA" id="ARBA00007749"/>
    </source>
</evidence>
<dbReference type="SUPFAM" id="SSF56281">
    <property type="entry name" value="Metallo-hydrolase/oxidoreductase"/>
    <property type="match status" value="1"/>
</dbReference>
<dbReference type="Pfam" id="PF00753">
    <property type="entry name" value="Lactamase_B"/>
    <property type="match status" value="1"/>
</dbReference>
<dbReference type="InterPro" id="IPR036866">
    <property type="entry name" value="RibonucZ/Hydroxyglut_hydro"/>
</dbReference>
<reference evidence="7" key="1">
    <citation type="submission" date="2023-10" db="EMBL/GenBank/DDBJ databases">
        <authorList>
            <person name="Chen Y."/>
            <person name="Shah S."/>
            <person name="Dougan E. K."/>
            <person name="Thang M."/>
            <person name="Chan C."/>
        </authorList>
    </citation>
    <scope>NUCLEOTIDE SEQUENCE [LARGE SCALE GENOMIC DNA]</scope>
</reference>
<dbReference type="PANTHER" id="PTHR42978">
    <property type="entry name" value="QUORUM-QUENCHING LACTONASE YTNP-RELATED-RELATED"/>
    <property type="match status" value="1"/>
</dbReference>
<name>A0ABN9TAS1_9DINO</name>
<dbReference type="EMBL" id="CAUYUJ010014524">
    <property type="protein sequence ID" value="CAK0842506.1"/>
    <property type="molecule type" value="Genomic_DNA"/>
</dbReference>
<organism evidence="7 8">
    <name type="scientific">Prorocentrum cordatum</name>
    <dbReference type="NCBI Taxonomy" id="2364126"/>
    <lineage>
        <taxon>Eukaryota</taxon>
        <taxon>Sar</taxon>
        <taxon>Alveolata</taxon>
        <taxon>Dinophyceae</taxon>
        <taxon>Prorocentrales</taxon>
        <taxon>Prorocentraceae</taxon>
        <taxon>Prorocentrum</taxon>
    </lineage>
</organism>
<comment type="similarity">
    <text evidence="1">Belongs to the metallo-beta-lactamase superfamily.</text>
</comment>
<dbReference type="InterPro" id="IPR001279">
    <property type="entry name" value="Metallo-B-lactamas"/>
</dbReference>
<evidence type="ECO:0000256" key="2">
    <source>
        <dbReference type="ARBA" id="ARBA00022723"/>
    </source>
</evidence>
<dbReference type="InterPro" id="IPR051013">
    <property type="entry name" value="MBL_superfamily_lactonases"/>
</dbReference>
<evidence type="ECO:0000259" key="6">
    <source>
        <dbReference type="Pfam" id="PF00753"/>
    </source>
</evidence>
<keyword evidence="4" id="KW-0862">Zinc</keyword>
<proteinExistence type="inferred from homology"/>
<keyword evidence="3" id="KW-0378">Hydrolase</keyword>
<evidence type="ECO:0000313" key="7">
    <source>
        <dbReference type="EMBL" id="CAK0842506.1"/>
    </source>
</evidence>
<sequence>MVDLVDGEVELLPGLRLLPCPGHTPGHQAVRIDGGAGRVAYFVGDALHQAQQILEPGLCPVPAARRRPLRVRALLDRASREGALLLSPHLPFPGCGRVRAEGGGRFLWRPAGPGGADSPGADAASNT</sequence>
<evidence type="ECO:0000256" key="4">
    <source>
        <dbReference type="ARBA" id="ARBA00022833"/>
    </source>
</evidence>
<evidence type="ECO:0000313" key="8">
    <source>
        <dbReference type="Proteomes" id="UP001189429"/>
    </source>
</evidence>
<feature type="region of interest" description="Disordered" evidence="5">
    <location>
        <begin position="106"/>
        <end position="127"/>
    </location>
</feature>
<protein>
    <recommendedName>
        <fullName evidence="6">Metallo-beta-lactamase domain-containing protein</fullName>
    </recommendedName>
</protein>
<evidence type="ECO:0000256" key="5">
    <source>
        <dbReference type="SAM" id="MobiDB-lite"/>
    </source>
</evidence>
<feature type="domain" description="Metallo-beta-lactamase" evidence="6">
    <location>
        <begin position="3"/>
        <end position="68"/>
    </location>
</feature>
<keyword evidence="8" id="KW-1185">Reference proteome</keyword>
<dbReference type="Proteomes" id="UP001189429">
    <property type="component" value="Unassembled WGS sequence"/>
</dbReference>
<comment type="caution">
    <text evidence="7">The sequence shown here is derived from an EMBL/GenBank/DDBJ whole genome shotgun (WGS) entry which is preliminary data.</text>
</comment>
<accession>A0ABN9TAS1</accession>
<evidence type="ECO:0000256" key="3">
    <source>
        <dbReference type="ARBA" id="ARBA00022801"/>
    </source>
</evidence>
<dbReference type="PANTHER" id="PTHR42978:SF6">
    <property type="entry name" value="QUORUM-QUENCHING LACTONASE YTNP-RELATED"/>
    <property type="match status" value="1"/>
</dbReference>
<feature type="non-terminal residue" evidence="7">
    <location>
        <position position="127"/>
    </location>
</feature>
<keyword evidence="2" id="KW-0479">Metal-binding</keyword>